<feature type="transmembrane region" description="Helical" evidence="7">
    <location>
        <begin position="228"/>
        <end position="253"/>
    </location>
</feature>
<dbReference type="Pfam" id="PF00528">
    <property type="entry name" value="BPD_transp_1"/>
    <property type="match status" value="1"/>
</dbReference>
<dbReference type="CDD" id="cd06261">
    <property type="entry name" value="TM_PBP2"/>
    <property type="match status" value="1"/>
</dbReference>
<dbReference type="PANTHER" id="PTHR43163">
    <property type="entry name" value="DIPEPTIDE TRANSPORT SYSTEM PERMEASE PROTEIN DPPB-RELATED"/>
    <property type="match status" value="1"/>
</dbReference>
<feature type="transmembrane region" description="Helical" evidence="7">
    <location>
        <begin position="171"/>
        <end position="191"/>
    </location>
</feature>
<gene>
    <name evidence="9" type="ORF">GCM10022224_011540</name>
</gene>
<evidence type="ECO:0000256" key="7">
    <source>
        <dbReference type="RuleBase" id="RU363032"/>
    </source>
</evidence>
<dbReference type="Gene3D" id="1.10.3720.10">
    <property type="entry name" value="MetI-like"/>
    <property type="match status" value="1"/>
</dbReference>
<evidence type="ECO:0000313" key="10">
    <source>
        <dbReference type="Proteomes" id="UP001500902"/>
    </source>
</evidence>
<evidence type="ECO:0000256" key="4">
    <source>
        <dbReference type="ARBA" id="ARBA00022692"/>
    </source>
</evidence>
<evidence type="ECO:0000256" key="1">
    <source>
        <dbReference type="ARBA" id="ARBA00004651"/>
    </source>
</evidence>
<dbReference type="Pfam" id="PF19300">
    <property type="entry name" value="BPD_transp_1_N"/>
    <property type="match status" value="1"/>
</dbReference>
<reference evidence="10" key="1">
    <citation type="journal article" date="2019" name="Int. J. Syst. Evol. Microbiol.">
        <title>The Global Catalogue of Microorganisms (GCM) 10K type strain sequencing project: providing services to taxonomists for standard genome sequencing and annotation.</title>
        <authorList>
            <consortium name="The Broad Institute Genomics Platform"/>
            <consortium name="The Broad Institute Genome Sequencing Center for Infectious Disease"/>
            <person name="Wu L."/>
            <person name="Ma J."/>
        </authorList>
    </citation>
    <scope>NUCLEOTIDE SEQUENCE [LARGE SCALE GENOMIC DNA]</scope>
    <source>
        <strain evidence="10">JCM 16904</strain>
    </source>
</reference>
<keyword evidence="2 7" id="KW-0813">Transport</keyword>
<feature type="transmembrane region" description="Helical" evidence="7">
    <location>
        <begin position="131"/>
        <end position="159"/>
    </location>
</feature>
<dbReference type="InterPro" id="IPR000515">
    <property type="entry name" value="MetI-like"/>
</dbReference>
<keyword evidence="4 7" id="KW-0812">Transmembrane</keyword>
<dbReference type="PROSITE" id="PS50928">
    <property type="entry name" value="ABC_TM1"/>
    <property type="match status" value="1"/>
</dbReference>
<evidence type="ECO:0000256" key="2">
    <source>
        <dbReference type="ARBA" id="ARBA00022448"/>
    </source>
</evidence>
<evidence type="ECO:0000256" key="5">
    <source>
        <dbReference type="ARBA" id="ARBA00022989"/>
    </source>
</evidence>
<name>A0ABP7B7B2_9ACTN</name>
<dbReference type="InterPro" id="IPR035906">
    <property type="entry name" value="MetI-like_sf"/>
</dbReference>
<dbReference type="Proteomes" id="UP001500902">
    <property type="component" value="Unassembled WGS sequence"/>
</dbReference>
<comment type="similarity">
    <text evidence="7">Belongs to the binding-protein-dependent transport system permease family.</text>
</comment>
<keyword evidence="5 7" id="KW-1133">Transmembrane helix</keyword>
<evidence type="ECO:0000313" key="9">
    <source>
        <dbReference type="EMBL" id="GAA3650411.1"/>
    </source>
</evidence>
<protein>
    <submittedName>
        <fullName evidence="9">ABC transporter permease</fullName>
    </submittedName>
</protein>
<evidence type="ECO:0000259" key="8">
    <source>
        <dbReference type="PROSITE" id="PS50928"/>
    </source>
</evidence>
<dbReference type="PANTHER" id="PTHR43163:SF6">
    <property type="entry name" value="DIPEPTIDE TRANSPORT SYSTEM PERMEASE PROTEIN DPPB-RELATED"/>
    <property type="match status" value="1"/>
</dbReference>
<evidence type="ECO:0000256" key="3">
    <source>
        <dbReference type="ARBA" id="ARBA00022475"/>
    </source>
</evidence>
<keyword evidence="3" id="KW-1003">Cell membrane</keyword>
<dbReference type="SUPFAM" id="SSF161098">
    <property type="entry name" value="MetI-like"/>
    <property type="match status" value="1"/>
</dbReference>
<proteinExistence type="inferred from homology"/>
<evidence type="ECO:0000256" key="6">
    <source>
        <dbReference type="ARBA" id="ARBA00023136"/>
    </source>
</evidence>
<comment type="caution">
    <text evidence="9">The sequence shown here is derived from an EMBL/GenBank/DDBJ whole genome shotgun (WGS) entry which is preliminary data.</text>
</comment>
<feature type="domain" description="ABC transmembrane type-1" evidence="8">
    <location>
        <begin position="95"/>
        <end position="292"/>
    </location>
</feature>
<keyword evidence="10" id="KW-1185">Reference proteome</keyword>
<sequence>MTRMVVRRLLIGVFVMWGAASVIFVIVRAAPGDPAAVFLGPDATKEQIARLTATLGLDKPLFEQYLRYLGDVLRLDFGESYRLGRPAMEAVFERLPATVDLTLTATAVAVVAGLALGLVAGSRPGGAVDRVVSAATIALQSFPTFWVGIMLVLVFALGLRLLPSAGVGTPAHLVLPAVTLAFPFTAIVARLTRSSVTESMREPYVQTARSKGLSERQVLLGHALRNSLIPVVTIVGLQMGALMGGAVIVENVFAWPGLGSLVVDAVANRDYAVVQAVTLLIAGIVMVLNIVADVLYIRLDPRIRTEARS</sequence>
<dbReference type="EMBL" id="BAAAZP010000016">
    <property type="protein sequence ID" value="GAA3650411.1"/>
    <property type="molecule type" value="Genomic_DNA"/>
</dbReference>
<keyword evidence="6 7" id="KW-0472">Membrane</keyword>
<comment type="subcellular location">
    <subcellularLocation>
        <location evidence="1 7">Cell membrane</location>
        <topology evidence="1 7">Multi-pass membrane protein</topology>
    </subcellularLocation>
</comment>
<accession>A0ABP7B7B2</accession>
<organism evidence="9 10">
    <name type="scientific">Nonomuraea antimicrobica</name>
    <dbReference type="NCBI Taxonomy" id="561173"/>
    <lineage>
        <taxon>Bacteria</taxon>
        <taxon>Bacillati</taxon>
        <taxon>Actinomycetota</taxon>
        <taxon>Actinomycetes</taxon>
        <taxon>Streptosporangiales</taxon>
        <taxon>Streptosporangiaceae</taxon>
        <taxon>Nonomuraea</taxon>
    </lineage>
</organism>
<dbReference type="InterPro" id="IPR045621">
    <property type="entry name" value="BPD_transp_1_N"/>
</dbReference>
<feature type="transmembrane region" description="Helical" evidence="7">
    <location>
        <begin position="273"/>
        <end position="299"/>
    </location>
</feature>
<feature type="transmembrane region" description="Helical" evidence="7">
    <location>
        <begin position="101"/>
        <end position="119"/>
    </location>
</feature>